<evidence type="ECO:0000313" key="3">
    <source>
        <dbReference type="Proteomes" id="UP000287651"/>
    </source>
</evidence>
<gene>
    <name evidence="2" type="ORF">B296_00021041</name>
</gene>
<comment type="caution">
    <text evidence="2">The sequence shown here is derived from an EMBL/GenBank/DDBJ whole genome shotgun (WGS) entry which is preliminary data.</text>
</comment>
<accession>A0A426Z358</accession>
<protein>
    <recommendedName>
        <fullName evidence="4">Reverse transcriptase domain-containing protein</fullName>
    </recommendedName>
</protein>
<feature type="region of interest" description="Disordered" evidence="1">
    <location>
        <begin position="1"/>
        <end position="26"/>
    </location>
</feature>
<dbReference type="PANTHER" id="PTHR33240:SF8">
    <property type="entry name" value="OS03G0439900 PROTEIN"/>
    <property type="match status" value="1"/>
</dbReference>
<dbReference type="EMBL" id="AMZH03008701">
    <property type="protein sequence ID" value="RRT58408.1"/>
    <property type="molecule type" value="Genomic_DNA"/>
</dbReference>
<feature type="compositionally biased region" description="Polar residues" evidence="1">
    <location>
        <begin position="1"/>
        <end position="14"/>
    </location>
</feature>
<dbReference type="Proteomes" id="UP000287651">
    <property type="component" value="Unassembled WGS sequence"/>
</dbReference>
<organism evidence="2 3">
    <name type="scientific">Ensete ventricosum</name>
    <name type="common">Abyssinian banana</name>
    <name type="synonym">Musa ensete</name>
    <dbReference type="NCBI Taxonomy" id="4639"/>
    <lineage>
        <taxon>Eukaryota</taxon>
        <taxon>Viridiplantae</taxon>
        <taxon>Streptophyta</taxon>
        <taxon>Embryophyta</taxon>
        <taxon>Tracheophyta</taxon>
        <taxon>Spermatophyta</taxon>
        <taxon>Magnoliopsida</taxon>
        <taxon>Liliopsida</taxon>
        <taxon>Zingiberales</taxon>
        <taxon>Musaceae</taxon>
        <taxon>Ensete</taxon>
    </lineage>
</organism>
<evidence type="ECO:0000256" key="1">
    <source>
        <dbReference type="SAM" id="MobiDB-lite"/>
    </source>
</evidence>
<sequence length="178" mass="20406">MVDRSTPFTNSPTHNMPERDTLSSNSTNSLRAQLRLMNRCIDEVQKEFVKSKDELEESSMIVSPFVPEIHDKPISRKYWLPTLEAYDDSFDPTEHVVAFRVQMDSISLLGITTLLVTVKEEPRSKTLIVLFMMVKLPSTYNAILNLPTLNKLRVIVSTYHRMMKFLTSARVGEARSDP</sequence>
<reference evidence="2 3" key="1">
    <citation type="journal article" date="2014" name="Agronomy (Basel)">
        <title>A Draft Genome Sequence for Ensete ventricosum, the Drought-Tolerant Tree Against Hunger.</title>
        <authorList>
            <person name="Harrison J."/>
            <person name="Moore K.A."/>
            <person name="Paszkiewicz K."/>
            <person name="Jones T."/>
            <person name="Grant M."/>
            <person name="Ambacheew D."/>
            <person name="Muzemil S."/>
            <person name="Studholme D.J."/>
        </authorList>
    </citation>
    <scope>NUCLEOTIDE SEQUENCE [LARGE SCALE GENOMIC DNA]</scope>
</reference>
<name>A0A426Z358_ENSVE</name>
<dbReference type="AlphaFoldDB" id="A0A426Z358"/>
<proteinExistence type="predicted"/>
<dbReference type="PANTHER" id="PTHR33240">
    <property type="entry name" value="OS08G0508500 PROTEIN"/>
    <property type="match status" value="1"/>
</dbReference>
<evidence type="ECO:0000313" key="2">
    <source>
        <dbReference type="EMBL" id="RRT58408.1"/>
    </source>
</evidence>
<evidence type="ECO:0008006" key="4">
    <source>
        <dbReference type="Google" id="ProtNLM"/>
    </source>
</evidence>